<evidence type="ECO:0000313" key="3">
    <source>
        <dbReference type="Proteomes" id="UP000225706"/>
    </source>
</evidence>
<evidence type="ECO:0000313" key="2">
    <source>
        <dbReference type="EMBL" id="PFX18703.1"/>
    </source>
</evidence>
<evidence type="ECO:0000256" key="1">
    <source>
        <dbReference type="SAM" id="MobiDB-lite"/>
    </source>
</evidence>
<protein>
    <submittedName>
        <fullName evidence="2">Uncharacterized protein</fullName>
    </submittedName>
</protein>
<comment type="caution">
    <text evidence="2">The sequence shown here is derived from an EMBL/GenBank/DDBJ whole genome shotgun (WGS) entry which is preliminary data.</text>
</comment>
<gene>
    <name evidence="2" type="ORF">AWC38_SpisGene16921</name>
</gene>
<sequence length="531" mass="59427">MFWQDEKKLDFSSLIFESRNLLAASLNWSDKKMVLVPSVKETPKEPLDTSTRSSEDKDPEIAIIDKEPGASDSSRKKNMKRKQECLEDKELVQNILRDNKVVRSVRQQHELDELQAAHFNKCQKRYEEAQRSVKKKQTLDSLWKKGNCERLSSASSSNSMSQDEQEEFTGADAIESGSDNHDETVSSSTKSWEKVKPCAFDEAGHVDKKDSIRYLEGRGISDANLDGDLTCFNLCVENAHPVAIKFNQLLEKGKILDDCLYYKFIDNTTSFASVNPKSASVFTWDRDVCEFFDTIKYLGGSRTRNFVRGPGFFGTGRGGLKELNTFSDFNLYGPSTESSKRFQAGYTTTRGVIKPHLLSLYSFAFNRETDLPTLVSTDKLNVIPLSQPIDGTALKPGLEYDSLQKMVVGLTELLDQNTFSSNSIPDPEEMKKKLLTSAEVVVSTSSDNGSSIPVGVHYRSRSVTGEEMLKSIQDTAKTLETCQMCLKLQTSDSQIVLNDLPSCFSNCDDCLKLKSVCAASKKMARSHTFLL</sequence>
<accession>A0A2B4RPH1</accession>
<organism evidence="2 3">
    <name type="scientific">Stylophora pistillata</name>
    <name type="common">Smooth cauliflower coral</name>
    <dbReference type="NCBI Taxonomy" id="50429"/>
    <lineage>
        <taxon>Eukaryota</taxon>
        <taxon>Metazoa</taxon>
        <taxon>Cnidaria</taxon>
        <taxon>Anthozoa</taxon>
        <taxon>Hexacorallia</taxon>
        <taxon>Scleractinia</taxon>
        <taxon>Astrocoeniina</taxon>
        <taxon>Pocilloporidae</taxon>
        <taxon>Stylophora</taxon>
    </lineage>
</organism>
<dbReference type="EMBL" id="LSMT01000397">
    <property type="protein sequence ID" value="PFX18703.1"/>
    <property type="molecule type" value="Genomic_DNA"/>
</dbReference>
<dbReference type="Proteomes" id="UP000225706">
    <property type="component" value="Unassembled WGS sequence"/>
</dbReference>
<dbReference type="AlphaFoldDB" id="A0A2B4RPH1"/>
<feature type="compositionally biased region" description="Basic and acidic residues" evidence="1">
    <location>
        <begin position="41"/>
        <end position="84"/>
    </location>
</feature>
<feature type="region of interest" description="Disordered" evidence="1">
    <location>
        <begin position="38"/>
        <end position="84"/>
    </location>
</feature>
<dbReference type="OrthoDB" id="6011127at2759"/>
<keyword evidence="3" id="KW-1185">Reference proteome</keyword>
<proteinExistence type="predicted"/>
<name>A0A2B4RPH1_STYPI</name>
<reference evidence="3" key="1">
    <citation type="journal article" date="2017" name="bioRxiv">
        <title>Comparative analysis of the genomes of Stylophora pistillata and Acropora digitifera provides evidence for extensive differences between species of corals.</title>
        <authorList>
            <person name="Voolstra C.R."/>
            <person name="Li Y."/>
            <person name="Liew Y.J."/>
            <person name="Baumgarten S."/>
            <person name="Zoccola D."/>
            <person name="Flot J.-F."/>
            <person name="Tambutte S."/>
            <person name="Allemand D."/>
            <person name="Aranda M."/>
        </authorList>
    </citation>
    <scope>NUCLEOTIDE SEQUENCE [LARGE SCALE GENOMIC DNA]</scope>
</reference>
<feature type="region of interest" description="Disordered" evidence="1">
    <location>
        <begin position="151"/>
        <end position="190"/>
    </location>
</feature>
<feature type="compositionally biased region" description="Low complexity" evidence="1">
    <location>
        <begin position="152"/>
        <end position="161"/>
    </location>
</feature>